<sequence length="126" mass="13862">MLLQADALRDKDELLGTSVTDALISEAEEYLRAAAAGLGVAWEAVQPTYYVRRFLTVYVFRELCMRKSYTGAQAWGSGGADDKDSYAGKYSFYRDEMKRLEASMTVAALTGEAVSRGYGSVALYRG</sequence>
<protein>
    <submittedName>
        <fullName evidence="1">Uncharacterized protein</fullName>
    </submittedName>
</protein>
<organism evidence="1">
    <name type="scientific">Siphoviridae sp. ctDxv33</name>
    <dbReference type="NCBI Taxonomy" id="2825392"/>
    <lineage>
        <taxon>Viruses</taxon>
        <taxon>Duplodnaviria</taxon>
        <taxon>Heunggongvirae</taxon>
        <taxon>Uroviricota</taxon>
        <taxon>Caudoviricetes</taxon>
    </lineage>
</organism>
<accession>A0A8S5VBL5</accession>
<proteinExistence type="predicted"/>
<reference evidence="1" key="1">
    <citation type="journal article" date="2021" name="Proc. Natl. Acad. Sci. U.S.A.">
        <title>A Catalog of Tens of Thousands of Viruses from Human Metagenomes Reveals Hidden Associations with Chronic Diseases.</title>
        <authorList>
            <person name="Tisza M.J."/>
            <person name="Buck C.B."/>
        </authorList>
    </citation>
    <scope>NUCLEOTIDE SEQUENCE</scope>
    <source>
        <strain evidence="1">CtDxv33</strain>
    </source>
</reference>
<name>A0A8S5VBL5_9CAUD</name>
<evidence type="ECO:0000313" key="1">
    <source>
        <dbReference type="EMBL" id="DAG04162.1"/>
    </source>
</evidence>
<dbReference type="EMBL" id="BK016239">
    <property type="protein sequence ID" value="DAG04162.1"/>
    <property type="molecule type" value="Genomic_DNA"/>
</dbReference>